<evidence type="ECO:0000313" key="10">
    <source>
        <dbReference type="Proteomes" id="UP001232148"/>
    </source>
</evidence>
<dbReference type="InterPro" id="IPR052337">
    <property type="entry name" value="SAT4-like"/>
</dbReference>
<dbReference type="PANTHER" id="PTHR33048">
    <property type="entry name" value="PTH11-LIKE INTEGRAL MEMBRANE PROTEIN (AFU_ORTHOLOGUE AFUA_5G11245)"/>
    <property type="match status" value="1"/>
</dbReference>
<feature type="transmembrane region" description="Helical" evidence="7">
    <location>
        <begin position="36"/>
        <end position="59"/>
    </location>
</feature>
<dbReference type="AlphaFoldDB" id="A0AAD9HBX2"/>
<evidence type="ECO:0000256" key="1">
    <source>
        <dbReference type="ARBA" id="ARBA00004141"/>
    </source>
</evidence>
<feature type="transmembrane region" description="Helical" evidence="7">
    <location>
        <begin position="71"/>
        <end position="93"/>
    </location>
</feature>
<feature type="transmembrane region" description="Helical" evidence="7">
    <location>
        <begin position="113"/>
        <end position="137"/>
    </location>
</feature>
<protein>
    <submittedName>
        <fullName evidence="9">Integral membrane protein</fullName>
    </submittedName>
</protein>
<dbReference type="Proteomes" id="UP001232148">
    <property type="component" value="Unassembled WGS sequence"/>
</dbReference>
<evidence type="ECO:0000256" key="5">
    <source>
        <dbReference type="ARBA" id="ARBA00038359"/>
    </source>
</evidence>
<feature type="domain" description="Rhodopsin" evidence="8">
    <location>
        <begin position="11"/>
        <end position="214"/>
    </location>
</feature>
<evidence type="ECO:0000259" key="8">
    <source>
        <dbReference type="Pfam" id="PF20684"/>
    </source>
</evidence>
<comment type="subcellular location">
    <subcellularLocation>
        <location evidence="1">Membrane</location>
        <topology evidence="1">Multi-pass membrane protein</topology>
    </subcellularLocation>
</comment>
<feature type="transmembrane region" description="Helical" evidence="7">
    <location>
        <begin position="149"/>
        <end position="169"/>
    </location>
</feature>
<dbReference type="Pfam" id="PF20684">
    <property type="entry name" value="Fung_rhodopsin"/>
    <property type="match status" value="1"/>
</dbReference>
<keyword evidence="10" id="KW-1185">Reference proteome</keyword>
<evidence type="ECO:0000256" key="4">
    <source>
        <dbReference type="ARBA" id="ARBA00023136"/>
    </source>
</evidence>
<feature type="region of interest" description="Disordered" evidence="6">
    <location>
        <begin position="331"/>
        <end position="365"/>
    </location>
</feature>
<sequence>MGLGRFGVDSILHTHFGDGLHQATLTRENFFTTQKISVAAGVFYQAAFPAIKTTFLLQYRRTFPLPMFQRTCSIFIGFIIAFCIGQVVSLGFVCIPLRSLWDATVPGRCFDRLAWWFVGSSISLVTDVAIVIMPLPLLRTIQLPWRQKAVLMATFALGFFTCAISIVRITILQSSSTLIDATYDTTIAGIWSITELSCAIVCVCVPTLRPLLKRKDSRILPPSWLRPKIDDSGTTERFTQSDVGVHSSQRRRSGAPYGLLPAAEQVDVEQTRNSGVRSRYLPPIKLDDVSGLPLPPLVHLTPSEEPSLQISPWKDAMVPLARCDTEEGVGFLDSAVQDPEQPTPLKPPPRRHTSMTPSPAGDGYFEAVVWDESNQPGLPGSRGSA</sequence>
<evidence type="ECO:0000256" key="7">
    <source>
        <dbReference type="SAM" id="Phobius"/>
    </source>
</evidence>
<evidence type="ECO:0000313" key="9">
    <source>
        <dbReference type="EMBL" id="KAK2026180.1"/>
    </source>
</evidence>
<dbReference type="GO" id="GO:0016020">
    <property type="term" value="C:membrane"/>
    <property type="evidence" value="ECO:0007669"/>
    <property type="project" value="UniProtKB-SubCell"/>
</dbReference>
<keyword evidence="2 7" id="KW-0812">Transmembrane</keyword>
<keyword evidence="3 7" id="KW-1133">Transmembrane helix</keyword>
<dbReference type="PANTHER" id="PTHR33048:SF47">
    <property type="entry name" value="INTEGRAL MEMBRANE PROTEIN-RELATED"/>
    <property type="match status" value="1"/>
</dbReference>
<proteinExistence type="inferred from homology"/>
<evidence type="ECO:0000256" key="3">
    <source>
        <dbReference type="ARBA" id="ARBA00022989"/>
    </source>
</evidence>
<keyword evidence="4 7" id="KW-0472">Membrane</keyword>
<evidence type="ECO:0000256" key="2">
    <source>
        <dbReference type="ARBA" id="ARBA00022692"/>
    </source>
</evidence>
<name>A0AAD9HBX2_9PEZI</name>
<feature type="transmembrane region" description="Helical" evidence="7">
    <location>
        <begin position="189"/>
        <end position="208"/>
    </location>
</feature>
<comment type="similarity">
    <text evidence="5">Belongs to the SAT4 family.</text>
</comment>
<evidence type="ECO:0000256" key="6">
    <source>
        <dbReference type="SAM" id="MobiDB-lite"/>
    </source>
</evidence>
<accession>A0AAD9HBX2</accession>
<organism evidence="9 10">
    <name type="scientific">Colletotrichum zoysiae</name>
    <dbReference type="NCBI Taxonomy" id="1216348"/>
    <lineage>
        <taxon>Eukaryota</taxon>
        <taxon>Fungi</taxon>
        <taxon>Dikarya</taxon>
        <taxon>Ascomycota</taxon>
        <taxon>Pezizomycotina</taxon>
        <taxon>Sordariomycetes</taxon>
        <taxon>Hypocreomycetidae</taxon>
        <taxon>Glomerellales</taxon>
        <taxon>Glomerellaceae</taxon>
        <taxon>Colletotrichum</taxon>
        <taxon>Colletotrichum graminicola species complex</taxon>
    </lineage>
</organism>
<gene>
    <name evidence="9" type="ORF">LX32DRAFT_674946</name>
</gene>
<dbReference type="InterPro" id="IPR049326">
    <property type="entry name" value="Rhodopsin_dom_fungi"/>
</dbReference>
<comment type="caution">
    <text evidence="9">The sequence shown here is derived from an EMBL/GenBank/DDBJ whole genome shotgun (WGS) entry which is preliminary data.</text>
</comment>
<dbReference type="EMBL" id="MU842920">
    <property type="protein sequence ID" value="KAK2026180.1"/>
    <property type="molecule type" value="Genomic_DNA"/>
</dbReference>
<reference evidence="9" key="1">
    <citation type="submission" date="2021-06" db="EMBL/GenBank/DDBJ databases">
        <title>Comparative genomics, transcriptomics and evolutionary studies reveal genomic signatures of adaptation to plant cell wall in hemibiotrophic fungi.</title>
        <authorList>
            <consortium name="DOE Joint Genome Institute"/>
            <person name="Baroncelli R."/>
            <person name="Diaz J.F."/>
            <person name="Benocci T."/>
            <person name="Peng M."/>
            <person name="Battaglia E."/>
            <person name="Haridas S."/>
            <person name="Andreopoulos W."/>
            <person name="Labutti K."/>
            <person name="Pangilinan J."/>
            <person name="Floch G.L."/>
            <person name="Makela M.R."/>
            <person name="Henrissat B."/>
            <person name="Grigoriev I.V."/>
            <person name="Crouch J.A."/>
            <person name="De Vries R.P."/>
            <person name="Sukno S.A."/>
            <person name="Thon M.R."/>
        </authorList>
    </citation>
    <scope>NUCLEOTIDE SEQUENCE</scope>
    <source>
        <strain evidence="9">MAFF235873</strain>
    </source>
</reference>